<sequence>MKKRNNLREGEWKVRTEKPDPKLKTRNNFLNPHSITRGNHYPDLDWQICRKREPPEMRSVMKVATR</sequence>
<evidence type="ECO:0000256" key="1">
    <source>
        <dbReference type="SAM" id="MobiDB-lite"/>
    </source>
</evidence>
<protein>
    <submittedName>
        <fullName evidence="2">Uncharacterized protein</fullName>
    </submittedName>
</protein>
<dbReference type="Proteomes" id="UP000712281">
    <property type="component" value="Unassembled WGS sequence"/>
</dbReference>
<comment type="caution">
    <text evidence="2">The sequence shown here is derived from an EMBL/GenBank/DDBJ whole genome shotgun (WGS) entry which is preliminary data.</text>
</comment>
<dbReference type="EMBL" id="QGKY02001925">
    <property type="protein sequence ID" value="KAF2546203.1"/>
    <property type="molecule type" value="Genomic_DNA"/>
</dbReference>
<accession>A0A8S9GJY4</accession>
<feature type="compositionally biased region" description="Basic and acidic residues" evidence="1">
    <location>
        <begin position="1"/>
        <end position="23"/>
    </location>
</feature>
<reference evidence="2" key="1">
    <citation type="submission" date="2019-12" db="EMBL/GenBank/DDBJ databases">
        <title>Genome sequencing and annotation of Brassica cretica.</title>
        <authorList>
            <person name="Studholme D.J."/>
            <person name="Sarris P.F."/>
        </authorList>
    </citation>
    <scope>NUCLEOTIDE SEQUENCE</scope>
    <source>
        <strain evidence="3">PFS-001/15</strain>
        <strain evidence="2">PFS-102/07</strain>
        <tissue evidence="2">Leaf</tissue>
    </source>
</reference>
<evidence type="ECO:0000313" key="3">
    <source>
        <dbReference type="EMBL" id="KAF2559247.1"/>
    </source>
</evidence>
<feature type="region of interest" description="Disordered" evidence="1">
    <location>
        <begin position="1"/>
        <end position="37"/>
    </location>
</feature>
<name>A0A8S9GJY4_BRACR</name>
<organism evidence="2">
    <name type="scientific">Brassica cretica</name>
    <name type="common">Mustard</name>
    <dbReference type="NCBI Taxonomy" id="69181"/>
    <lineage>
        <taxon>Eukaryota</taxon>
        <taxon>Viridiplantae</taxon>
        <taxon>Streptophyta</taxon>
        <taxon>Embryophyta</taxon>
        <taxon>Tracheophyta</taxon>
        <taxon>Spermatophyta</taxon>
        <taxon>Magnoliopsida</taxon>
        <taxon>eudicotyledons</taxon>
        <taxon>Gunneridae</taxon>
        <taxon>Pentapetalae</taxon>
        <taxon>rosids</taxon>
        <taxon>malvids</taxon>
        <taxon>Brassicales</taxon>
        <taxon>Brassicaceae</taxon>
        <taxon>Brassiceae</taxon>
        <taxon>Brassica</taxon>
    </lineage>
</organism>
<gene>
    <name evidence="3" type="ORF">F2Q68_00017428</name>
    <name evidence="2" type="ORF">F2Q70_00023168</name>
</gene>
<dbReference type="AlphaFoldDB" id="A0A8S9GJY4"/>
<dbReference type="EMBL" id="QGKW02001940">
    <property type="protein sequence ID" value="KAF2559247.1"/>
    <property type="molecule type" value="Genomic_DNA"/>
</dbReference>
<evidence type="ECO:0000313" key="2">
    <source>
        <dbReference type="EMBL" id="KAF2546203.1"/>
    </source>
</evidence>
<feature type="compositionally biased region" description="Polar residues" evidence="1">
    <location>
        <begin position="26"/>
        <end position="37"/>
    </location>
</feature>
<proteinExistence type="predicted"/>